<dbReference type="SMART" id="SM00345">
    <property type="entry name" value="HTH_GNTR"/>
    <property type="match status" value="1"/>
</dbReference>
<name>A0A8J6QK79_9BACT</name>
<evidence type="ECO:0000313" key="6">
    <source>
        <dbReference type="Proteomes" id="UP000632828"/>
    </source>
</evidence>
<sequence length="221" mass="25351">MVIVKKTYKDQVIDHIYQMLLADQLKPGDRLKESLLALEMGISRAPIREALKELMTLGLIDYKPQIGNFLPVMTPKQIIDSYTTRGVLEGYAVMSASEHFTRQELERLDRLVDDMGQAARDGEHKQVVDIGGEFHDFLVARSDNQQLLEYSSRLSMKLHVLFYKHWGMLYRPDEIEQRHRAIVTSIKAQDKTRIEQVVRAHYVETGSKIVAVQALNSVTVI</sequence>
<dbReference type="InterPro" id="IPR011711">
    <property type="entry name" value="GntR_C"/>
</dbReference>
<dbReference type="Pfam" id="PF00392">
    <property type="entry name" value="GntR"/>
    <property type="match status" value="1"/>
</dbReference>
<dbReference type="RefSeq" id="WP_191153957.1">
    <property type="nucleotide sequence ID" value="NZ_JACWUN010000003.1"/>
</dbReference>
<comment type="caution">
    <text evidence="5">The sequence shown here is derived from an EMBL/GenBank/DDBJ whole genome shotgun (WGS) entry which is preliminary data.</text>
</comment>
<dbReference type="Proteomes" id="UP000632828">
    <property type="component" value="Unassembled WGS sequence"/>
</dbReference>
<feature type="domain" description="HTH gntR-type" evidence="4">
    <location>
        <begin position="6"/>
        <end position="73"/>
    </location>
</feature>
<dbReference type="CDD" id="cd07377">
    <property type="entry name" value="WHTH_GntR"/>
    <property type="match status" value="1"/>
</dbReference>
<dbReference type="Gene3D" id="1.20.120.530">
    <property type="entry name" value="GntR ligand-binding domain-like"/>
    <property type="match status" value="1"/>
</dbReference>
<evidence type="ECO:0000313" key="5">
    <source>
        <dbReference type="EMBL" id="MBD1399679.1"/>
    </source>
</evidence>
<dbReference type="GO" id="GO:0003700">
    <property type="term" value="F:DNA-binding transcription factor activity"/>
    <property type="evidence" value="ECO:0007669"/>
    <property type="project" value="InterPro"/>
</dbReference>
<protein>
    <submittedName>
        <fullName evidence="5">GntR family transcriptional regulator</fullName>
    </submittedName>
</protein>
<evidence type="ECO:0000256" key="3">
    <source>
        <dbReference type="ARBA" id="ARBA00023163"/>
    </source>
</evidence>
<dbReference type="EMBL" id="JACWUN010000003">
    <property type="protein sequence ID" value="MBD1399679.1"/>
    <property type="molecule type" value="Genomic_DNA"/>
</dbReference>
<evidence type="ECO:0000259" key="4">
    <source>
        <dbReference type="PROSITE" id="PS50949"/>
    </source>
</evidence>
<dbReference type="InterPro" id="IPR000524">
    <property type="entry name" value="Tscrpt_reg_HTH_GntR"/>
</dbReference>
<keyword evidence="6" id="KW-1185">Reference proteome</keyword>
<dbReference type="InterPro" id="IPR036390">
    <property type="entry name" value="WH_DNA-bd_sf"/>
</dbReference>
<dbReference type="SMART" id="SM00895">
    <property type="entry name" value="FCD"/>
    <property type="match status" value="1"/>
</dbReference>
<keyword evidence="3" id="KW-0804">Transcription</keyword>
<dbReference type="GO" id="GO:0003677">
    <property type="term" value="F:DNA binding"/>
    <property type="evidence" value="ECO:0007669"/>
    <property type="project" value="UniProtKB-KW"/>
</dbReference>
<accession>A0A8J6QK79</accession>
<dbReference type="PANTHER" id="PTHR43537">
    <property type="entry name" value="TRANSCRIPTIONAL REGULATOR, GNTR FAMILY"/>
    <property type="match status" value="1"/>
</dbReference>
<evidence type="ECO:0000256" key="2">
    <source>
        <dbReference type="ARBA" id="ARBA00023125"/>
    </source>
</evidence>
<evidence type="ECO:0000256" key="1">
    <source>
        <dbReference type="ARBA" id="ARBA00023015"/>
    </source>
</evidence>
<keyword evidence="1" id="KW-0805">Transcription regulation</keyword>
<dbReference type="SUPFAM" id="SSF48008">
    <property type="entry name" value="GntR ligand-binding domain-like"/>
    <property type="match status" value="1"/>
</dbReference>
<keyword evidence="2" id="KW-0238">DNA-binding</keyword>
<dbReference type="InterPro" id="IPR008920">
    <property type="entry name" value="TF_FadR/GntR_C"/>
</dbReference>
<reference evidence="5" key="1">
    <citation type="submission" date="2020-09" db="EMBL/GenBank/DDBJ databases">
        <title>Pelobacter alkaliphilus sp. nov., a novel anaerobic arsenate-reducing bacterium from terrestrial mud volcano.</title>
        <authorList>
            <person name="Khomyakova M.A."/>
            <person name="Merkel A.Y."/>
            <person name="Slobodkin A.I."/>
        </authorList>
    </citation>
    <scope>NUCLEOTIDE SEQUENCE</scope>
    <source>
        <strain evidence="5">M08fum</strain>
    </source>
</reference>
<proteinExistence type="predicted"/>
<dbReference type="InterPro" id="IPR036388">
    <property type="entry name" value="WH-like_DNA-bd_sf"/>
</dbReference>
<dbReference type="SUPFAM" id="SSF46785">
    <property type="entry name" value="Winged helix' DNA-binding domain"/>
    <property type="match status" value="1"/>
</dbReference>
<gene>
    <name evidence="5" type="ORF">ICT70_03255</name>
</gene>
<organism evidence="5 6">
    <name type="scientific">Pelovirga terrestris</name>
    <dbReference type="NCBI Taxonomy" id="2771352"/>
    <lineage>
        <taxon>Bacteria</taxon>
        <taxon>Pseudomonadati</taxon>
        <taxon>Thermodesulfobacteriota</taxon>
        <taxon>Desulfuromonadia</taxon>
        <taxon>Geobacterales</taxon>
        <taxon>Geobacteraceae</taxon>
        <taxon>Pelovirga</taxon>
    </lineage>
</organism>
<dbReference type="PANTHER" id="PTHR43537:SF5">
    <property type="entry name" value="UXU OPERON TRANSCRIPTIONAL REGULATOR"/>
    <property type="match status" value="1"/>
</dbReference>
<dbReference type="PROSITE" id="PS50949">
    <property type="entry name" value="HTH_GNTR"/>
    <property type="match status" value="1"/>
</dbReference>
<dbReference type="Pfam" id="PF07729">
    <property type="entry name" value="FCD"/>
    <property type="match status" value="1"/>
</dbReference>
<dbReference type="AlphaFoldDB" id="A0A8J6QK79"/>
<dbReference type="Gene3D" id="1.10.10.10">
    <property type="entry name" value="Winged helix-like DNA-binding domain superfamily/Winged helix DNA-binding domain"/>
    <property type="match status" value="1"/>
</dbReference>